<evidence type="ECO:0000313" key="1">
    <source>
        <dbReference type="EMBL" id="CAB4603618.1"/>
    </source>
</evidence>
<accession>A0A6J6Y8I8</accession>
<gene>
    <name evidence="1" type="ORF">UFOPK1762_02099</name>
    <name evidence="2" type="ORF">UFOPK2969_01720</name>
</gene>
<reference evidence="2" key="1">
    <citation type="submission" date="2020-05" db="EMBL/GenBank/DDBJ databases">
        <authorList>
            <person name="Chiriac C."/>
            <person name="Salcher M."/>
            <person name="Ghai R."/>
            <person name="Kavagutti S V."/>
        </authorList>
    </citation>
    <scope>NUCLEOTIDE SEQUENCE</scope>
</reference>
<dbReference type="EMBL" id="CAEZTY010000163">
    <property type="protein sequence ID" value="CAB4603618.1"/>
    <property type="molecule type" value="Genomic_DNA"/>
</dbReference>
<protein>
    <submittedName>
        <fullName evidence="2">Unannotated protein</fullName>
    </submittedName>
</protein>
<dbReference type="EMBL" id="CAFAAD010000192">
    <property type="protein sequence ID" value="CAB4805690.1"/>
    <property type="molecule type" value="Genomic_DNA"/>
</dbReference>
<organism evidence="2">
    <name type="scientific">freshwater metagenome</name>
    <dbReference type="NCBI Taxonomy" id="449393"/>
    <lineage>
        <taxon>unclassified sequences</taxon>
        <taxon>metagenomes</taxon>
        <taxon>ecological metagenomes</taxon>
    </lineage>
</organism>
<name>A0A6J6Y8I8_9ZZZZ</name>
<dbReference type="AlphaFoldDB" id="A0A6J6Y8I8"/>
<sequence>MSRILSRISIFTGQISSQALQEVQAHTSSGVTRSKRELAETVISATTPSGGETCGVPVAAITSPDLRTISRGSSDLPVACAGHTEVQRPHMVQASRSSNCFQVKSSIVEAPNDSSSVSKRFGIGFMAPLGRSRSFRYMFSGEVNMWRSIVTGRMTRKAKNERMWRIHHT</sequence>
<evidence type="ECO:0000313" key="2">
    <source>
        <dbReference type="EMBL" id="CAB4805690.1"/>
    </source>
</evidence>
<proteinExistence type="predicted"/>